<dbReference type="PROSITE" id="PS51257">
    <property type="entry name" value="PROKAR_LIPOPROTEIN"/>
    <property type="match status" value="1"/>
</dbReference>
<dbReference type="Gene3D" id="2.60.40.10">
    <property type="entry name" value="Immunoglobulins"/>
    <property type="match status" value="1"/>
</dbReference>
<dbReference type="STRING" id="869210.Marky_2034"/>
<gene>
    <name evidence="3" type="ordered locus">Marky_2034</name>
</gene>
<evidence type="ECO:0000313" key="4">
    <source>
        <dbReference type="Proteomes" id="UP000007030"/>
    </source>
</evidence>
<protein>
    <submittedName>
        <fullName evidence="3">Ig family protein</fullName>
    </submittedName>
</protein>
<dbReference type="EMBL" id="CP002630">
    <property type="protein sequence ID" value="AEB12762.1"/>
    <property type="molecule type" value="Genomic_DNA"/>
</dbReference>
<dbReference type="GO" id="GO:0005509">
    <property type="term" value="F:calcium ion binding"/>
    <property type="evidence" value="ECO:0007669"/>
    <property type="project" value="InterPro"/>
</dbReference>
<dbReference type="Proteomes" id="UP000007030">
    <property type="component" value="Chromosome"/>
</dbReference>
<dbReference type="eggNOG" id="COG4625">
    <property type="taxonomic scope" value="Bacteria"/>
</dbReference>
<dbReference type="HOGENOM" id="CLU_927295_0_0_0"/>
<reference evidence="3 4" key="1">
    <citation type="journal article" date="2012" name="Stand. Genomic Sci.">
        <title>Complete genome sequence of the aerobic, heterotroph Marinithermus hydrothermalis type strain (T1(T)) from a deep-sea hydrothermal vent chimney.</title>
        <authorList>
            <person name="Copeland A."/>
            <person name="Gu W."/>
            <person name="Yasawong M."/>
            <person name="Lapidus A."/>
            <person name="Lucas S."/>
            <person name="Deshpande S."/>
            <person name="Pagani I."/>
            <person name="Tapia R."/>
            <person name="Cheng J.F."/>
            <person name="Goodwin L.A."/>
            <person name="Pitluck S."/>
            <person name="Liolios K."/>
            <person name="Ivanova N."/>
            <person name="Mavromatis K."/>
            <person name="Mikhailova N."/>
            <person name="Pati A."/>
            <person name="Chen A."/>
            <person name="Palaniappan K."/>
            <person name="Land M."/>
            <person name="Pan C."/>
            <person name="Brambilla E.M."/>
            <person name="Rohde M."/>
            <person name="Tindall B.J."/>
            <person name="Sikorski J."/>
            <person name="Goker M."/>
            <person name="Detter J.C."/>
            <person name="Bristow J."/>
            <person name="Eisen J.A."/>
            <person name="Markowitz V."/>
            <person name="Hugenholtz P."/>
            <person name="Kyrpides N.C."/>
            <person name="Klenk H.P."/>
            <person name="Woyke T."/>
        </authorList>
    </citation>
    <scope>NUCLEOTIDE SEQUENCE [LARGE SCALE GENOMIC DNA]</scope>
    <source>
        <strain evidence="4">DSM 14884 / JCM 11576 / T1</strain>
    </source>
</reference>
<feature type="region of interest" description="Disordered" evidence="1">
    <location>
        <begin position="247"/>
        <end position="268"/>
    </location>
</feature>
<dbReference type="GO" id="GO:0016020">
    <property type="term" value="C:membrane"/>
    <property type="evidence" value="ECO:0007669"/>
    <property type="project" value="InterPro"/>
</dbReference>
<evidence type="ECO:0000256" key="2">
    <source>
        <dbReference type="SAM" id="SignalP"/>
    </source>
</evidence>
<feature type="chain" id="PRO_5003282731" evidence="2">
    <location>
        <begin position="21"/>
        <end position="291"/>
    </location>
</feature>
<accession>F2NN23</accession>
<proteinExistence type="predicted"/>
<keyword evidence="4" id="KW-1185">Reference proteome</keyword>
<dbReference type="AlphaFoldDB" id="F2NN23"/>
<feature type="signal peptide" evidence="2">
    <location>
        <begin position="1"/>
        <end position="20"/>
    </location>
</feature>
<dbReference type="RefSeq" id="WP_013704807.1">
    <property type="nucleotide sequence ID" value="NC_015387.1"/>
</dbReference>
<evidence type="ECO:0000256" key="1">
    <source>
        <dbReference type="SAM" id="MobiDB-lite"/>
    </source>
</evidence>
<dbReference type="InterPro" id="IPR018247">
    <property type="entry name" value="EF_Hand_1_Ca_BS"/>
</dbReference>
<keyword evidence="2" id="KW-0732">Signal</keyword>
<organism evidence="3 4">
    <name type="scientific">Marinithermus hydrothermalis (strain DSM 14884 / JCM 11576 / T1)</name>
    <dbReference type="NCBI Taxonomy" id="869210"/>
    <lineage>
        <taxon>Bacteria</taxon>
        <taxon>Thermotogati</taxon>
        <taxon>Deinococcota</taxon>
        <taxon>Deinococci</taxon>
        <taxon>Thermales</taxon>
        <taxon>Thermaceae</taxon>
        <taxon>Marinithermus</taxon>
    </lineage>
</organism>
<name>F2NN23_MARHT</name>
<dbReference type="SUPFAM" id="SSF49313">
    <property type="entry name" value="Cadherin-like"/>
    <property type="match status" value="1"/>
</dbReference>
<sequence>MRAWIYLIALLTLAACGSEAGPTEPLRLTSTQVPPAYIGEAYQAEFPAAGGVRPYRYTLDGQLPKGLEFRDGRLTGTPQEKGTFAFTLLLEDAALSSRAFRLELTVTDPPPPRFELVLPSAPVEGPFVWVVRVKDRPTTAFRARFTLKGLTPVLETLAAHPDLLYVLRWDATQQVLDLDAAFVRPQQDVEAFRLTLEAPTPLRPNVTHQTQFFDAKRAPYTPQPPERPPSEGAYTFETLLTLAQHWGQSRAADAEPNAPLAGDLNGDGKVNALDLERLRSSYAWAPEPEAP</sequence>
<dbReference type="Pfam" id="PF05345">
    <property type="entry name" value="He_PIG"/>
    <property type="match status" value="1"/>
</dbReference>
<dbReference type="InterPro" id="IPR015919">
    <property type="entry name" value="Cadherin-like_sf"/>
</dbReference>
<dbReference type="InterPro" id="IPR013783">
    <property type="entry name" value="Ig-like_fold"/>
</dbReference>
<dbReference type="KEGG" id="mhd:Marky_2034"/>
<evidence type="ECO:0000313" key="3">
    <source>
        <dbReference type="EMBL" id="AEB12762.1"/>
    </source>
</evidence>
<dbReference type="PROSITE" id="PS00018">
    <property type="entry name" value="EF_HAND_1"/>
    <property type="match status" value="1"/>
</dbReference>